<proteinExistence type="inferred from homology"/>
<dbReference type="SUPFAM" id="SSF46785">
    <property type="entry name" value="Winged helix' DNA-binding domain"/>
    <property type="match status" value="1"/>
</dbReference>
<dbReference type="InterPro" id="IPR014071">
    <property type="entry name" value="Cu_transp_CopY/TcrY"/>
</dbReference>
<sequence length="147" mass="16717">MAVAEMHHITDAEWEIMRVVWTQGTTTSKEVQQILNQKTEWKTTTVKTLLGRLVEKNFLSTEKNGNKFIYRSLIEEKSTIQLATTELLEKICAKEVSSVVKTIIAESYLSFEDIEQLEKVLAAKKESAVDVVLCNCTSEQSLYQQAN</sequence>
<evidence type="ECO:0000256" key="4">
    <source>
        <dbReference type="ARBA" id="ARBA00023163"/>
    </source>
</evidence>
<evidence type="ECO:0000256" key="1">
    <source>
        <dbReference type="ARBA" id="ARBA00011046"/>
    </source>
</evidence>
<gene>
    <name evidence="5" type="ORF">A5866_002506</name>
</gene>
<evidence type="ECO:0000313" key="6">
    <source>
        <dbReference type="Proteomes" id="UP000195080"/>
    </source>
</evidence>
<reference evidence="5 6" key="2">
    <citation type="submission" date="2024-03" db="EMBL/GenBank/DDBJ databases">
        <title>The Genome Sequence of Enterococcus sp. DIV0727d.</title>
        <authorList>
            <consortium name="The Broad Institute Genomics Platform"/>
            <consortium name="The Broad Institute Microbial Omics Core"/>
            <consortium name="The Broad Institute Genomic Center for Infectious Diseases"/>
            <person name="Earl A."/>
            <person name="Manson A."/>
            <person name="Gilmore M."/>
            <person name="Schwartman J."/>
            <person name="Shea T."/>
            <person name="Abouelleil A."/>
            <person name="Cao P."/>
            <person name="Chapman S."/>
            <person name="Cusick C."/>
            <person name="Young S."/>
            <person name="Neafsey D."/>
            <person name="Nusbaum C."/>
            <person name="Birren B."/>
        </authorList>
    </citation>
    <scope>NUCLEOTIDE SEQUENCE [LARGE SCALE GENOMIC DNA]</scope>
    <source>
        <strain evidence="5 6">12C11_DIV0727</strain>
    </source>
</reference>
<keyword evidence="4" id="KW-0804">Transcription</keyword>
<evidence type="ECO:0000313" key="5">
    <source>
        <dbReference type="EMBL" id="WYJ87410.1"/>
    </source>
</evidence>
<dbReference type="NCBIfam" id="TIGR02698">
    <property type="entry name" value="CopY_TcrY"/>
    <property type="match status" value="1"/>
</dbReference>
<reference evidence="6" key="1">
    <citation type="submission" date="2017-05" db="EMBL/GenBank/DDBJ databases">
        <title>The Genome Sequence of EEnterococcus faecalis 9F2_4866.</title>
        <authorList>
            <consortium name="The Broad Institute Genomics Platform"/>
            <consortium name="The Broad Institute Genomic Center for Infectious Diseases"/>
            <person name="Earl A."/>
            <person name="Manson A."/>
            <person name="Schwartman J."/>
            <person name="Gilmore M."/>
            <person name="Abouelleil A."/>
            <person name="Cao P."/>
            <person name="Chapman S."/>
            <person name="Cusick C."/>
            <person name="Shea T."/>
            <person name="Young S."/>
            <person name="Neafsey D."/>
            <person name="Nusbaum C."/>
            <person name="Birren B."/>
        </authorList>
    </citation>
    <scope>NUCLEOTIDE SEQUENCE [LARGE SCALE GENOMIC DNA]</scope>
    <source>
        <strain evidence="6">12C11_DIV0727</strain>
    </source>
</reference>
<organism evidence="5 6">
    <name type="scientific">Candidatus Enterococcus lemimoniae</name>
    <dbReference type="NCBI Taxonomy" id="1834167"/>
    <lineage>
        <taxon>Bacteria</taxon>
        <taxon>Bacillati</taxon>
        <taxon>Bacillota</taxon>
        <taxon>Bacilli</taxon>
        <taxon>Lactobacillales</taxon>
        <taxon>Enterococcaceae</taxon>
        <taxon>Enterococcus</taxon>
    </lineage>
</organism>
<keyword evidence="2" id="KW-0805">Transcription regulation</keyword>
<keyword evidence="3" id="KW-0238">DNA-binding</keyword>
<evidence type="ECO:0000256" key="2">
    <source>
        <dbReference type="ARBA" id="ARBA00023015"/>
    </source>
</evidence>
<dbReference type="PIRSF" id="PIRSF019455">
    <property type="entry name" value="CopR_AtkY"/>
    <property type="match status" value="1"/>
</dbReference>
<dbReference type="Proteomes" id="UP000195080">
    <property type="component" value="Chromosome"/>
</dbReference>
<dbReference type="EMBL" id="CP147248">
    <property type="protein sequence ID" value="WYJ87410.1"/>
    <property type="molecule type" value="Genomic_DNA"/>
</dbReference>
<keyword evidence="6" id="KW-1185">Reference proteome</keyword>
<dbReference type="InterPro" id="IPR005650">
    <property type="entry name" value="BlaI_family"/>
</dbReference>
<dbReference type="InterPro" id="IPR036388">
    <property type="entry name" value="WH-like_DNA-bd_sf"/>
</dbReference>
<accession>A0ABZ2T7P4</accession>
<comment type="similarity">
    <text evidence="1">Belongs to the BlaI transcriptional regulatory family.</text>
</comment>
<dbReference type="Pfam" id="PF03965">
    <property type="entry name" value="Penicillinase_R"/>
    <property type="match status" value="1"/>
</dbReference>
<evidence type="ECO:0000256" key="3">
    <source>
        <dbReference type="ARBA" id="ARBA00023125"/>
    </source>
</evidence>
<dbReference type="Gene3D" id="1.10.10.10">
    <property type="entry name" value="Winged helix-like DNA-binding domain superfamily/Winged helix DNA-binding domain"/>
    <property type="match status" value="1"/>
</dbReference>
<name>A0ABZ2T7P4_9ENTE</name>
<dbReference type="InterPro" id="IPR036390">
    <property type="entry name" value="WH_DNA-bd_sf"/>
</dbReference>
<dbReference type="RefSeq" id="WP_086277306.1">
    <property type="nucleotide sequence ID" value="NZ_CP147248.1"/>
</dbReference>
<protein>
    <submittedName>
        <fullName evidence="5">CopY/TcrY family copper transport repressor</fullName>
    </submittedName>
</protein>